<dbReference type="Proteomes" id="UP000199317">
    <property type="component" value="Unassembled WGS sequence"/>
</dbReference>
<evidence type="ECO:0000256" key="5">
    <source>
        <dbReference type="RuleBase" id="RU363041"/>
    </source>
</evidence>
<sequence length="254" mass="26136">MVMLWSAALAGVGGIVGIVAVTVGGGVTLGVPLLLLLGHPAATAIATVKFALIGSFATGALVHRQDQRSEVAVPWLLWPLCVAGSVAGSLLATGMDERLLKILVVVLMACVLWITYRTDLSAKGVAPGAGGGRMSAGGVATVFALCVYSGFFGAGFGTFLIFALMHFFGLSFVQSASVMTRINLLVVGASVSTFASKGVIDFQLGIPLLLGCAVGGMMGAWTAKTLSPHRMKAMFLVFSMLLGSKLLWDAMVPA</sequence>
<dbReference type="RefSeq" id="WP_092831745.1">
    <property type="nucleotide sequence ID" value="NZ_FNJL01000001.1"/>
</dbReference>
<dbReference type="AlphaFoldDB" id="A0A1H0K554"/>
<keyword evidence="4 5" id="KW-0472">Membrane</keyword>
<evidence type="ECO:0000256" key="4">
    <source>
        <dbReference type="ARBA" id="ARBA00023136"/>
    </source>
</evidence>
<keyword evidence="2 5" id="KW-0812">Transmembrane</keyword>
<dbReference type="InterPro" id="IPR002781">
    <property type="entry name" value="TM_pro_TauE-like"/>
</dbReference>
<gene>
    <name evidence="6" type="ORF">SAMN04489708_10187</name>
</gene>
<feature type="transmembrane region" description="Helical" evidence="5">
    <location>
        <begin position="44"/>
        <end position="63"/>
    </location>
</feature>
<evidence type="ECO:0000313" key="7">
    <source>
        <dbReference type="Proteomes" id="UP000199317"/>
    </source>
</evidence>
<dbReference type="GO" id="GO:0005886">
    <property type="term" value="C:plasma membrane"/>
    <property type="evidence" value="ECO:0007669"/>
    <property type="project" value="UniProtKB-SubCell"/>
</dbReference>
<evidence type="ECO:0000256" key="2">
    <source>
        <dbReference type="ARBA" id="ARBA00022692"/>
    </source>
</evidence>
<dbReference type="PANTHER" id="PTHR43701:SF2">
    <property type="entry name" value="MEMBRANE TRANSPORTER PROTEIN YJNA-RELATED"/>
    <property type="match status" value="1"/>
</dbReference>
<feature type="transmembrane region" description="Helical" evidence="5">
    <location>
        <begin position="75"/>
        <end position="92"/>
    </location>
</feature>
<feature type="transmembrane region" description="Helical" evidence="5">
    <location>
        <begin position="176"/>
        <end position="196"/>
    </location>
</feature>
<protein>
    <recommendedName>
        <fullName evidence="5">Probable membrane transporter protein</fullName>
    </recommendedName>
</protein>
<evidence type="ECO:0000256" key="3">
    <source>
        <dbReference type="ARBA" id="ARBA00022989"/>
    </source>
</evidence>
<comment type="subcellular location">
    <subcellularLocation>
        <location evidence="5">Cell membrane</location>
        <topology evidence="5">Multi-pass membrane protein</topology>
    </subcellularLocation>
    <subcellularLocation>
        <location evidence="1">Membrane</location>
        <topology evidence="1">Multi-pass membrane protein</topology>
    </subcellularLocation>
</comment>
<feature type="transmembrane region" description="Helical" evidence="5">
    <location>
        <begin position="233"/>
        <end position="251"/>
    </location>
</feature>
<feature type="transmembrane region" description="Helical" evidence="5">
    <location>
        <begin position="202"/>
        <end position="221"/>
    </location>
</feature>
<feature type="transmembrane region" description="Helical" evidence="5">
    <location>
        <begin position="136"/>
        <end position="164"/>
    </location>
</feature>
<reference evidence="7" key="1">
    <citation type="submission" date="2016-10" db="EMBL/GenBank/DDBJ databases">
        <authorList>
            <person name="Varghese N."/>
            <person name="Submissions S."/>
        </authorList>
    </citation>
    <scope>NUCLEOTIDE SEQUENCE [LARGE SCALE GENOMIC DNA]</scope>
    <source>
        <strain evidence="7">DSM 17101</strain>
    </source>
</reference>
<name>A0A1H0K554_9BURK</name>
<evidence type="ECO:0000256" key="1">
    <source>
        <dbReference type="ARBA" id="ARBA00004141"/>
    </source>
</evidence>
<keyword evidence="7" id="KW-1185">Reference proteome</keyword>
<feature type="transmembrane region" description="Helical" evidence="5">
    <location>
        <begin position="99"/>
        <end position="116"/>
    </location>
</feature>
<accession>A0A1H0K554</accession>
<proteinExistence type="inferred from homology"/>
<evidence type="ECO:0000313" key="6">
    <source>
        <dbReference type="EMBL" id="SDO51016.1"/>
    </source>
</evidence>
<dbReference type="InterPro" id="IPR051598">
    <property type="entry name" value="TSUP/Inactive_protease-like"/>
</dbReference>
<keyword evidence="3 5" id="KW-1133">Transmembrane helix</keyword>
<dbReference type="EMBL" id="FNJL01000001">
    <property type="protein sequence ID" value="SDO51016.1"/>
    <property type="molecule type" value="Genomic_DNA"/>
</dbReference>
<organism evidence="6 7">
    <name type="scientific">Paracidovorax cattleyae</name>
    <dbReference type="NCBI Taxonomy" id="80868"/>
    <lineage>
        <taxon>Bacteria</taxon>
        <taxon>Pseudomonadati</taxon>
        <taxon>Pseudomonadota</taxon>
        <taxon>Betaproteobacteria</taxon>
        <taxon>Burkholderiales</taxon>
        <taxon>Comamonadaceae</taxon>
        <taxon>Paracidovorax</taxon>
    </lineage>
</organism>
<comment type="similarity">
    <text evidence="5">Belongs to the 4-toluene sulfonate uptake permease (TSUP) (TC 2.A.102) family.</text>
</comment>
<dbReference type="PANTHER" id="PTHR43701">
    <property type="entry name" value="MEMBRANE TRANSPORTER PROTEIN MJ0441-RELATED"/>
    <property type="match status" value="1"/>
</dbReference>
<keyword evidence="5" id="KW-1003">Cell membrane</keyword>
<feature type="transmembrane region" description="Helical" evidence="5">
    <location>
        <begin position="12"/>
        <end position="37"/>
    </location>
</feature>
<dbReference type="Pfam" id="PF01925">
    <property type="entry name" value="TauE"/>
    <property type="match status" value="1"/>
</dbReference>
<dbReference type="OrthoDB" id="8809193at2"/>